<gene>
    <name evidence="1" type="ORF">CFBP5473_23400</name>
</gene>
<dbReference type="KEGG" id="alf:CFBP5473_23400"/>
<dbReference type="SUPFAM" id="SSF48657">
    <property type="entry name" value="FinO-like"/>
    <property type="match status" value="1"/>
</dbReference>
<accession>A0A4D7E140</accession>
<dbReference type="AlphaFoldDB" id="A0A4D7E140"/>
<evidence type="ECO:0000313" key="1">
    <source>
        <dbReference type="EMBL" id="QCJ01198.1"/>
    </source>
</evidence>
<evidence type="ECO:0000313" key="2">
    <source>
        <dbReference type="Proteomes" id="UP000298545"/>
    </source>
</evidence>
<reference evidence="1 2" key="1">
    <citation type="submission" date="2019-04" db="EMBL/GenBank/DDBJ databases">
        <title>Complete genome sequence of Agrobacterium larrymoorei CFBP5473.</title>
        <authorList>
            <person name="Haryono M."/>
            <person name="Chou L."/>
            <person name="Lin Y.-C."/>
            <person name="Lai E.-M."/>
            <person name="Kuo C.-H."/>
        </authorList>
    </citation>
    <scope>NUCLEOTIDE SEQUENCE [LARGE SCALE GENOMIC DNA]</scope>
    <source>
        <strain evidence="1 2">CFBP5473</strain>
        <plasmid evidence="2">pticfbp5473</plasmid>
    </source>
</reference>
<proteinExistence type="predicted"/>
<geneLocation type="plasmid" evidence="2">
    <name>pticfbp5473</name>
</geneLocation>
<dbReference type="EMBL" id="CP039694">
    <property type="protein sequence ID" value="QCJ01198.1"/>
    <property type="molecule type" value="Genomic_DNA"/>
</dbReference>
<name>A0A4D7E140_9HYPH</name>
<dbReference type="OrthoDB" id="8303968at2"/>
<sequence length="69" mass="7492">MKVDRYSLEAAKSVNALLNGPIAVLPSAEGETVLPFRIGINTDIETRLRLDAALSDLREALRRCTHSAA</sequence>
<dbReference type="Proteomes" id="UP000298545">
    <property type="component" value="Plasmid pTiCFBP5473"/>
</dbReference>
<keyword evidence="1" id="KW-0614">Plasmid</keyword>
<dbReference type="InterPro" id="IPR036442">
    <property type="entry name" value="ProQ/FinO_sf"/>
</dbReference>
<protein>
    <submittedName>
        <fullName evidence="1">Uncharacterized protein</fullName>
    </submittedName>
</protein>
<organism evidence="1 2">
    <name type="scientific">Agrobacterium larrymoorei</name>
    <dbReference type="NCBI Taxonomy" id="160699"/>
    <lineage>
        <taxon>Bacteria</taxon>
        <taxon>Pseudomonadati</taxon>
        <taxon>Pseudomonadota</taxon>
        <taxon>Alphaproteobacteria</taxon>
        <taxon>Hyphomicrobiales</taxon>
        <taxon>Rhizobiaceae</taxon>
        <taxon>Rhizobium/Agrobacterium group</taxon>
        <taxon>Agrobacterium</taxon>
    </lineage>
</organism>